<keyword evidence="2" id="KW-1185">Reference proteome</keyword>
<name>A0ACB9BII1_CICIN</name>
<organism evidence="1 2">
    <name type="scientific">Cichorium intybus</name>
    <name type="common">Chicory</name>
    <dbReference type="NCBI Taxonomy" id="13427"/>
    <lineage>
        <taxon>Eukaryota</taxon>
        <taxon>Viridiplantae</taxon>
        <taxon>Streptophyta</taxon>
        <taxon>Embryophyta</taxon>
        <taxon>Tracheophyta</taxon>
        <taxon>Spermatophyta</taxon>
        <taxon>Magnoliopsida</taxon>
        <taxon>eudicotyledons</taxon>
        <taxon>Gunneridae</taxon>
        <taxon>Pentapetalae</taxon>
        <taxon>asterids</taxon>
        <taxon>campanulids</taxon>
        <taxon>Asterales</taxon>
        <taxon>Asteraceae</taxon>
        <taxon>Cichorioideae</taxon>
        <taxon>Cichorieae</taxon>
        <taxon>Cichoriinae</taxon>
        <taxon>Cichorium</taxon>
    </lineage>
</organism>
<dbReference type="Proteomes" id="UP001055811">
    <property type="component" value="Linkage Group LG06"/>
</dbReference>
<reference evidence="2" key="1">
    <citation type="journal article" date="2022" name="Mol. Ecol. Resour.">
        <title>The genomes of chicory, endive, great burdock and yacon provide insights into Asteraceae palaeo-polyploidization history and plant inulin production.</title>
        <authorList>
            <person name="Fan W."/>
            <person name="Wang S."/>
            <person name="Wang H."/>
            <person name="Wang A."/>
            <person name="Jiang F."/>
            <person name="Liu H."/>
            <person name="Zhao H."/>
            <person name="Xu D."/>
            <person name="Zhang Y."/>
        </authorList>
    </citation>
    <scope>NUCLEOTIDE SEQUENCE [LARGE SCALE GENOMIC DNA]</scope>
    <source>
        <strain evidence="2">cv. Punajuju</strain>
    </source>
</reference>
<comment type="caution">
    <text evidence="1">The sequence shown here is derived from an EMBL/GenBank/DDBJ whole genome shotgun (WGS) entry which is preliminary data.</text>
</comment>
<protein>
    <submittedName>
        <fullName evidence="1">Uncharacterized protein</fullName>
    </submittedName>
</protein>
<evidence type="ECO:0000313" key="2">
    <source>
        <dbReference type="Proteomes" id="UP001055811"/>
    </source>
</evidence>
<evidence type="ECO:0000313" key="1">
    <source>
        <dbReference type="EMBL" id="KAI3721839.1"/>
    </source>
</evidence>
<reference evidence="1 2" key="2">
    <citation type="journal article" date="2022" name="Mol. Ecol. Resour.">
        <title>The genomes of chicory, endive, great burdock and yacon provide insights into Asteraceae paleo-polyploidization history and plant inulin production.</title>
        <authorList>
            <person name="Fan W."/>
            <person name="Wang S."/>
            <person name="Wang H."/>
            <person name="Wang A."/>
            <person name="Jiang F."/>
            <person name="Liu H."/>
            <person name="Zhao H."/>
            <person name="Xu D."/>
            <person name="Zhang Y."/>
        </authorList>
    </citation>
    <scope>NUCLEOTIDE SEQUENCE [LARGE SCALE GENOMIC DNA]</scope>
    <source>
        <strain evidence="2">cv. Punajuju</strain>
        <tissue evidence="1">Leaves</tissue>
    </source>
</reference>
<sequence length="352" mass="39952">MLRVSSQYLSWELASTLKESIPKFQSAGVKLIAIGIGAPKKAQIFVERNGRVNELFIQRQTKVVVWTEQTLGYHNKTSFTDDHEFGKKKFPNKKNMSDDSMTMFDRPKRKRRLIRVEYPNDTANKRFDDTPPTIDNTTVTEQKEDLDTEENTEMSKNAQFRAIQPSPSIISFVNENLLGRRREIEFKKAGYNIELSSPLDNIPFSTSPERERIEESVFRNKLTFFAAAKVSSSFPSPDLLEIAFAVRSNVGKSSLLNSLTRQWGVARTSDKPGLTQTINFFNLGSKLCLVDLPGYGFAYAKEEVKESCHHYFAMAMALVQGQNRHLCIQCFGKGYATEATFLAYPCIARVAH</sequence>
<gene>
    <name evidence="1" type="ORF">L2E82_32858</name>
</gene>
<accession>A0ACB9BII1</accession>
<proteinExistence type="predicted"/>
<dbReference type="EMBL" id="CM042014">
    <property type="protein sequence ID" value="KAI3721839.1"/>
    <property type="molecule type" value="Genomic_DNA"/>
</dbReference>